<dbReference type="InterPro" id="IPR006153">
    <property type="entry name" value="Cation/H_exchanger_TM"/>
</dbReference>
<evidence type="ECO:0000256" key="5">
    <source>
        <dbReference type="ARBA" id="ARBA00022989"/>
    </source>
</evidence>
<accession>A0A7J5BZJ1</accession>
<feature type="transmembrane region" description="Helical" evidence="10">
    <location>
        <begin position="29"/>
        <end position="49"/>
    </location>
</feature>
<feature type="transmembrane region" description="Helical" evidence="10">
    <location>
        <begin position="6"/>
        <end position="22"/>
    </location>
</feature>
<proteinExistence type="predicted"/>
<dbReference type="Proteomes" id="UP000467240">
    <property type="component" value="Unassembled WGS sequence"/>
</dbReference>
<dbReference type="GO" id="GO:0051453">
    <property type="term" value="P:regulation of intracellular pH"/>
    <property type="evidence" value="ECO:0007669"/>
    <property type="project" value="TreeGrafter"/>
</dbReference>
<keyword evidence="13" id="KW-1185">Reference proteome</keyword>
<feature type="transmembrane region" description="Helical" evidence="10">
    <location>
        <begin position="416"/>
        <end position="439"/>
    </location>
</feature>
<evidence type="ECO:0000256" key="1">
    <source>
        <dbReference type="ARBA" id="ARBA00004651"/>
    </source>
</evidence>
<dbReference type="RefSeq" id="WP_158039568.1">
    <property type="nucleotide sequence ID" value="NZ_JACCFV010000001.1"/>
</dbReference>
<keyword evidence="4 10" id="KW-0812">Transmembrane</keyword>
<dbReference type="InterPro" id="IPR018422">
    <property type="entry name" value="Cation/H_exchanger_CPA1"/>
</dbReference>
<evidence type="ECO:0000313" key="12">
    <source>
        <dbReference type="EMBL" id="KAB1660072.1"/>
    </source>
</evidence>
<dbReference type="Pfam" id="PF00999">
    <property type="entry name" value="Na_H_Exchanger"/>
    <property type="match status" value="1"/>
</dbReference>
<evidence type="ECO:0000256" key="10">
    <source>
        <dbReference type="SAM" id="Phobius"/>
    </source>
</evidence>
<dbReference type="GO" id="GO:0015385">
    <property type="term" value="F:sodium:proton antiporter activity"/>
    <property type="evidence" value="ECO:0007669"/>
    <property type="project" value="InterPro"/>
</dbReference>
<feature type="transmembrane region" description="Helical" evidence="10">
    <location>
        <begin position="230"/>
        <end position="247"/>
    </location>
</feature>
<protein>
    <submittedName>
        <fullName evidence="12">Sodium:proton antiporter</fullName>
    </submittedName>
</protein>
<dbReference type="OrthoDB" id="57886at2"/>
<feature type="transmembrane region" description="Helical" evidence="10">
    <location>
        <begin position="301"/>
        <end position="328"/>
    </location>
</feature>
<keyword evidence="8 10" id="KW-0472">Membrane</keyword>
<dbReference type="Gene3D" id="6.10.140.1330">
    <property type="match status" value="1"/>
</dbReference>
<dbReference type="PANTHER" id="PTHR10110">
    <property type="entry name" value="SODIUM/HYDROGEN EXCHANGER"/>
    <property type="match status" value="1"/>
</dbReference>
<sequence length="565" mass="60623">MTEFAMLAVAGVLIIVAVSALAPRIGVAVPVLLVMIGAACSFIPGAPVLEIEPEWILAIVLPPILYSAAVNMPVVDLRRNVFAISGLSVVLVVVSAFAAGTFLFLVFPDLDFAAAVALGAVVSPPDAVAATAIGKRLGLPHRLVTILEGEGLLNDATALVMLRTATAAVAGSVSLWGVMGDFARAVVVGAIVGLVIGLVTVWVRSHLTQPVLTTAISLVVPFLAYNPAELLHASGVLAVVVAGLVTGHESAKRFTASDRVSERTNWRTVQLILENGVFLVMGFEIRTLIADVEEHGLGVWLAVAIGLVVTLVLVVVRFAFVFPFLAFLRVRERQVMRRVPRLEDALSRLDVDETDPVRRARYRRALRRGRADAGFYVREGLAWRGGVVLSWSGMRGVVTLAAAQSLPAGVPYRSQLVLIAFTVAVVTLVVQGGTLPYLIRVLRIAPPDRAHERQELATLMTAVSADAQTRLRSPNLRRDDGRSFDPEVVERIRRETEGRATAMARTAADPRTGPAAQLLELRRIVLDAQQAALNDARVSGLYSSTTLLRAQSILDAEAVHLDRPR</sequence>
<keyword evidence="5 10" id="KW-1133">Transmembrane helix</keyword>
<comment type="caution">
    <text evidence="12">The sequence shown here is derived from an EMBL/GenBank/DDBJ whole genome shotgun (WGS) entry which is preliminary data.</text>
</comment>
<feature type="domain" description="Cation/H+ exchanger transmembrane" evidence="11">
    <location>
        <begin position="15"/>
        <end position="438"/>
    </location>
</feature>
<keyword evidence="2" id="KW-0813">Transport</keyword>
<evidence type="ECO:0000256" key="8">
    <source>
        <dbReference type="ARBA" id="ARBA00023136"/>
    </source>
</evidence>
<keyword evidence="9" id="KW-0739">Sodium transport</keyword>
<evidence type="ECO:0000256" key="3">
    <source>
        <dbReference type="ARBA" id="ARBA00022475"/>
    </source>
</evidence>
<organism evidence="12 13">
    <name type="scientific">Pseudoclavibacter chungangensis</name>
    <dbReference type="NCBI Taxonomy" id="587635"/>
    <lineage>
        <taxon>Bacteria</taxon>
        <taxon>Bacillati</taxon>
        <taxon>Actinomycetota</taxon>
        <taxon>Actinomycetes</taxon>
        <taxon>Micrococcales</taxon>
        <taxon>Microbacteriaceae</taxon>
        <taxon>Pseudoclavibacter</taxon>
    </lineage>
</organism>
<keyword evidence="6" id="KW-0915">Sodium</keyword>
<keyword evidence="7" id="KW-0406">Ion transport</keyword>
<feature type="transmembrane region" description="Helical" evidence="10">
    <location>
        <begin position="268"/>
        <end position="289"/>
    </location>
</feature>
<dbReference type="GO" id="GO:0005886">
    <property type="term" value="C:plasma membrane"/>
    <property type="evidence" value="ECO:0007669"/>
    <property type="project" value="UniProtKB-SubCell"/>
</dbReference>
<feature type="transmembrane region" description="Helical" evidence="10">
    <location>
        <begin position="155"/>
        <end position="176"/>
    </location>
</feature>
<dbReference type="GO" id="GO:0098719">
    <property type="term" value="P:sodium ion import across plasma membrane"/>
    <property type="evidence" value="ECO:0007669"/>
    <property type="project" value="TreeGrafter"/>
</dbReference>
<feature type="transmembrane region" description="Helical" evidence="10">
    <location>
        <begin position="55"/>
        <end position="74"/>
    </location>
</feature>
<feature type="transmembrane region" description="Helical" evidence="10">
    <location>
        <begin position="81"/>
        <end position="106"/>
    </location>
</feature>
<evidence type="ECO:0000313" key="13">
    <source>
        <dbReference type="Proteomes" id="UP000467240"/>
    </source>
</evidence>
<evidence type="ECO:0000256" key="4">
    <source>
        <dbReference type="ARBA" id="ARBA00022692"/>
    </source>
</evidence>
<name>A0A7J5BZJ1_9MICO</name>
<evidence type="ECO:0000256" key="9">
    <source>
        <dbReference type="ARBA" id="ARBA00023201"/>
    </source>
</evidence>
<reference evidence="12 13" key="1">
    <citation type="submission" date="2019-09" db="EMBL/GenBank/DDBJ databases">
        <title>Phylogeny of genus Pseudoclavibacter and closely related genus.</title>
        <authorList>
            <person name="Li Y."/>
        </authorList>
    </citation>
    <scope>NUCLEOTIDE SEQUENCE [LARGE SCALE GENOMIC DNA]</scope>
    <source>
        <strain evidence="12 13">DSM 23821</strain>
    </source>
</reference>
<dbReference type="AlphaFoldDB" id="A0A7J5BZJ1"/>
<dbReference type="EMBL" id="WBJZ01000004">
    <property type="protein sequence ID" value="KAB1660072.1"/>
    <property type="molecule type" value="Genomic_DNA"/>
</dbReference>
<feature type="transmembrane region" description="Helical" evidence="10">
    <location>
        <begin position="182"/>
        <end position="202"/>
    </location>
</feature>
<evidence type="ECO:0000259" key="11">
    <source>
        <dbReference type="Pfam" id="PF00999"/>
    </source>
</evidence>
<gene>
    <name evidence="12" type="ORF">F8O01_03855</name>
</gene>
<evidence type="ECO:0000256" key="2">
    <source>
        <dbReference type="ARBA" id="ARBA00022448"/>
    </source>
</evidence>
<evidence type="ECO:0000256" key="6">
    <source>
        <dbReference type="ARBA" id="ARBA00023053"/>
    </source>
</evidence>
<comment type="subcellular location">
    <subcellularLocation>
        <location evidence="1">Cell membrane</location>
        <topology evidence="1">Multi-pass membrane protein</topology>
    </subcellularLocation>
</comment>
<dbReference type="PANTHER" id="PTHR10110:SF86">
    <property type="entry name" value="SODIUM_HYDROGEN EXCHANGER 7"/>
    <property type="match status" value="1"/>
</dbReference>
<dbReference type="GO" id="GO:0015386">
    <property type="term" value="F:potassium:proton antiporter activity"/>
    <property type="evidence" value="ECO:0007669"/>
    <property type="project" value="TreeGrafter"/>
</dbReference>
<keyword evidence="3" id="KW-1003">Cell membrane</keyword>
<evidence type="ECO:0000256" key="7">
    <source>
        <dbReference type="ARBA" id="ARBA00023065"/>
    </source>
</evidence>